<protein>
    <submittedName>
        <fullName evidence="2">Uncharacterized protein</fullName>
    </submittedName>
</protein>
<feature type="region of interest" description="Disordered" evidence="1">
    <location>
        <begin position="1"/>
        <end position="24"/>
    </location>
</feature>
<organism evidence="2 3">
    <name type="scientific">Ascobolus immersus RN42</name>
    <dbReference type="NCBI Taxonomy" id="1160509"/>
    <lineage>
        <taxon>Eukaryota</taxon>
        <taxon>Fungi</taxon>
        <taxon>Dikarya</taxon>
        <taxon>Ascomycota</taxon>
        <taxon>Pezizomycotina</taxon>
        <taxon>Pezizomycetes</taxon>
        <taxon>Pezizales</taxon>
        <taxon>Ascobolaceae</taxon>
        <taxon>Ascobolus</taxon>
    </lineage>
</organism>
<name>A0A3N4HMF1_ASCIM</name>
<proteinExistence type="predicted"/>
<reference evidence="2 3" key="1">
    <citation type="journal article" date="2018" name="Nat. Ecol. Evol.">
        <title>Pezizomycetes genomes reveal the molecular basis of ectomycorrhizal truffle lifestyle.</title>
        <authorList>
            <person name="Murat C."/>
            <person name="Payen T."/>
            <person name="Noel B."/>
            <person name="Kuo A."/>
            <person name="Morin E."/>
            <person name="Chen J."/>
            <person name="Kohler A."/>
            <person name="Krizsan K."/>
            <person name="Balestrini R."/>
            <person name="Da Silva C."/>
            <person name="Montanini B."/>
            <person name="Hainaut M."/>
            <person name="Levati E."/>
            <person name="Barry K.W."/>
            <person name="Belfiori B."/>
            <person name="Cichocki N."/>
            <person name="Clum A."/>
            <person name="Dockter R.B."/>
            <person name="Fauchery L."/>
            <person name="Guy J."/>
            <person name="Iotti M."/>
            <person name="Le Tacon F."/>
            <person name="Lindquist E.A."/>
            <person name="Lipzen A."/>
            <person name="Malagnac F."/>
            <person name="Mello A."/>
            <person name="Molinier V."/>
            <person name="Miyauchi S."/>
            <person name="Poulain J."/>
            <person name="Riccioni C."/>
            <person name="Rubini A."/>
            <person name="Sitrit Y."/>
            <person name="Splivallo R."/>
            <person name="Traeger S."/>
            <person name="Wang M."/>
            <person name="Zifcakova L."/>
            <person name="Wipf D."/>
            <person name="Zambonelli A."/>
            <person name="Paolocci F."/>
            <person name="Nowrousian M."/>
            <person name="Ottonello S."/>
            <person name="Baldrian P."/>
            <person name="Spatafora J.W."/>
            <person name="Henrissat B."/>
            <person name="Nagy L.G."/>
            <person name="Aury J.M."/>
            <person name="Wincker P."/>
            <person name="Grigoriev I.V."/>
            <person name="Bonfante P."/>
            <person name="Martin F.M."/>
        </authorList>
    </citation>
    <scope>NUCLEOTIDE SEQUENCE [LARGE SCALE GENOMIC DNA]</scope>
    <source>
        <strain evidence="2 3">RN42</strain>
    </source>
</reference>
<dbReference type="AlphaFoldDB" id="A0A3N4HMF1"/>
<keyword evidence="3" id="KW-1185">Reference proteome</keyword>
<evidence type="ECO:0000313" key="3">
    <source>
        <dbReference type="Proteomes" id="UP000275078"/>
    </source>
</evidence>
<evidence type="ECO:0000256" key="1">
    <source>
        <dbReference type="SAM" id="MobiDB-lite"/>
    </source>
</evidence>
<accession>A0A3N4HMF1</accession>
<feature type="compositionally biased region" description="Polar residues" evidence="1">
    <location>
        <begin position="1"/>
        <end position="12"/>
    </location>
</feature>
<evidence type="ECO:0000313" key="2">
    <source>
        <dbReference type="EMBL" id="RPA73688.1"/>
    </source>
</evidence>
<gene>
    <name evidence="2" type="ORF">BJ508DRAFT_333822</name>
</gene>
<sequence>MPRTDQSQSVTMNDGIDTFTVNMPPARSGQNEARILRIQARRSNLIQRVNLLNDRERTTIQQFKARCLAHGETPFLEELLVKMPPFTIPATADTLQYCEFQLVVYEKELEIWRKRRVLRQLYIDAAGSDEMDEGPYLDVFNFVKREGIYKGEKPDTLQGLLDLLVGLVKRMSSKPQPAGPKPPKSKEQKPLSLIRAFERIQVKRESLVTRLALSNKRYEDNLKTLDPFLDRIGCYGMKYQLLPPPPFIQITKEFLSEELVSFMAKELESFEAEFEEVRVERNRTEQFIEELEAGTVDVYAVRRELRARSFRTGSLAFTVEGIRDSWETVKGRRTKRK</sequence>
<dbReference type="Proteomes" id="UP000275078">
    <property type="component" value="Unassembled WGS sequence"/>
</dbReference>
<dbReference type="EMBL" id="ML119813">
    <property type="protein sequence ID" value="RPA73688.1"/>
    <property type="molecule type" value="Genomic_DNA"/>
</dbReference>